<dbReference type="EMBL" id="JAJSPL020000062">
    <property type="protein sequence ID" value="KAK7730421.1"/>
    <property type="molecule type" value="Genomic_DNA"/>
</dbReference>
<evidence type="ECO:0000256" key="6">
    <source>
        <dbReference type="ARBA" id="ARBA00023136"/>
    </source>
</evidence>
<evidence type="ECO:0000256" key="3">
    <source>
        <dbReference type="ARBA" id="ARBA00022692"/>
    </source>
</evidence>
<evidence type="ECO:0000256" key="10">
    <source>
        <dbReference type="SAM" id="SignalP"/>
    </source>
</evidence>
<dbReference type="InterPro" id="IPR015720">
    <property type="entry name" value="Emp24-like"/>
</dbReference>
<organism evidence="12 13">
    <name type="scientific">Cytospora paraplurivora</name>
    <dbReference type="NCBI Taxonomy" id="2898453"/>
    <lineage>
        <taxon>Eukaryota</taxon>
        <taxon>Fungi</taxon>
        <taxon>Dikarya</taxon>
        <taxon>Ascomycota</taxon>
        <taxon>Pezizomycotina</taxon>
        <taxon>Sordariomycetes</taxon>
        <taxon>Sordariomycetidae</taxon>
        <taxon>Diaporthales</taxon>
        <taxon>Cytosporaceae</taxon>
        <taxon>Cytospora</taxon>
    </lineage>
</organism>
<dbReference type="SUPFAM" id="SSF101576">
    <property type="entry name" value="Supernatant protein factor (SPF), C-terminal domain"/>
    <property type="match status" value="1"/>
</dbReference>
<sequence length="211" mass="23557">MMKLSAFAYGLFALLASEVSATALTYKLVANEKACFYANNQDKGQKIAFYFAVQSGGSFDIDFEVTSPTGKVVIDGAKERQGDFVFTGNEVGDYSFCFNNEMSTVTDKFVDFEIAVENEARVNLPSKQGSHPETTSSLEESVSKLSSKLSTMSRNQKYFRTRENRNFSTVRSTEKRIVNFSLIQIGLIICMGALQVFVVRFFFQGARKGYV</sequence>
<dbReference type="SMART" id="SM01190">
    <property type="entry name" value="EMP24_GP25L"/>
    <property type="match status" value="1"/>
</dbReference>
<accession>A0AAN9YAM3</accession>
<feature type="signal peptide" evidence="10">
    <location>
        <begin position="1"/>
        <end position="21"/>
    </location>
</feature>
<feature type="domain" description="GOLD" evidence="11">
    <location>
        <begin position="33"/>
        <end position="116"/>
    </location>
</feature>
<evidence type="ECO:0000256" key="4">
    <source>
        <dbReference type="ARBA" id="ARBA00022729"/>
    </source>
</evidence>
<feature type="chain" id="PRO_5042977663" description="GOLD domain-containing protein" evidence="10">
    <location>
        <begin position="22"/>
        <end position="211"/>
    </location>
</feature>
<dbReference type="InterPro" id="IPR009038">
    <property type="entry name" value="GOLD_dom"/>
</dbReference>
<evidence type="ECO:0000313" key="12">
    <source>
        <dbReference type="EMBL" id="KAK7730421.1"/>
    </source>
</evidence>
<comment type="similarity">
    <text evidence="2 8">Belongs to the EMP24/GP25L family.</text>
</comment>
<keyword evidence="6 9" id="KW-0472">Membrane</keyword>
<dbReference type="AlphaFoldDB" id="A0AAN9YAM3"/>
<keyword evidence="3 8" id="KW-0812">Transmembrane</keyword>
<keyword evidence="5 9" id="KW-1133">Transmembrane helix</keyword>
<keyword evidence="4 10" id="KW-0732">Signal</keyword>
<dbReference type="InterPro" id="IPR036598">
    <property type="entry name" value="GOLD_dom_sf"/>
</dbReference>
<evidence type="ECO:0000313" key="13">
    <source>
        <dbReference type="Proteomes" id="UP001320245"/>
    </source>
</evidence>
<reference evidence="12 13" key="1">
    <citation type="journal article" date="2023" name="PLoS ONE">
        <title>Cytospora paraplurivora sp. nov. isolated from orchards with fruit tree decline syndrome in Ontario, Canada.</title>
        <authorList>
            <person name="Ilyukhin E."/>
            <person name="Nguyen H.D.T."/>
            <person name="Castle A.J."/>
            <person name="Ellouze W."/>
        </authorList>
    </citation>
    <scope>NUCLEOTIDE SEQUENCE [LARGE SCALE GENOMIC DNA]</scope>
    <source>
        <strain evidence="12 13">FDS-564</strain>
    </source>
</reference>
<gene>
    <name evidence="12" type="ORF">SLS53_009040</name>
</gene>
<evidence type="ECO:0000256" key="1">
    <source>
        <dbReference type="ARBA" id="ARBA00004479"/>
    </source>
</evidence>
<dbReference type="PANTHER" id="PTHR22811">
    <property type="entry name" value="TRANSMEMBRANE EMP24 DOMAIN-CONTAINING PROTEIN"/>
    <property type="match status" value="1"/>
</dbReference>
<comment type="subcellular location">
    <subcellularLocation>
        <location evidence="7">Endomembrane system</location>
        <topology evidence="7">Single-pass membrane protein</topology>
    </subcellularLocation>
    <subcellularLocation>
        <location evidence="1 8">Membrane</location>
        <topology evidence="1 8">Single-pass type I membrane protein</topology>
    </subcellularLocation>
</comment>
<dbReference type="GO" id="GO:0016020">
    <property type="term" value="C:membrane"/>
    <property type="evidence" value="ECO:0007669"/>
    <property type="project" value="UniProtKB-SubCell"/>
</dbReference>
<comment type="caution">
    <text evidence="12">The sequence shown here is derived from an EMBL/GenBank/DDBJ whole genome shotgun (WGS) entry which is preliminary data.</text>
</comment>
<evidence type="ECO:0000256" key="7">
    <source>
        <dbReference type="ARBA" id="ARBA00037847"/>
    </source>
</evidence>
<dbReference type="Pfam" id="PF01105">
    <property type="entry name" value="EMP24_GP25L"/>
    <property type="match status" value="1"/>
</dbReference>
<proteinExistence type="inferred from homology"/>
<evidence type="ECO:0000259" key="11">
    <source>
        <dbReference type="PROSITE" id="PS50866"/>
    </source>
</evidence>
<evidence type="ECO:0000256" key="5">
    <source>
        <dbReference type="ARBA" id="ARBA00022989"/>
    </source>
</evidence>
<evidence type="ECO:0000256" key="9">
    <source>
        <dbReference type="SAM" id="Phobius"/>
    </source>
</evidence>
<dbReference type="Proteomes" id="UP001320245">
    <property type="component" value="Unassembled WGS sequence"/>
</dbReference>
<dbReference type="GO" id="GO:0012505">
    <property type="term" value="C:endomembrane system"/>
    <property type="evidence" value="ECO:0007669"/>
    <property type="project" value="UniProtKB-SubCell"/>
</dbReference>
<protein>
    <recommendedName>
        <fullName evidence="11">GOLD domain-containing protein</fullName>
    </recommendedName>
</protein>
<evidence type="ECO:0000256" key="2">
    <source>
        <dbReference type="ARBA" id="ARBA00007104"/>
    </source>
</evidence>
<name>A0AAN9YAM3_9PEZI</name>
<keyword evidence="13" id="KW-1185">Reference proteome</keyword>
<feature type="transmembrane region" description="Helical" evidence="9">
    <location>
        <begin position="182"/>
        <end position="203"/>
    </location>
</feature>
<evidence type="ECO:0000256" key="8">
    <source>
        <dbReference type="RuleBase" id="RU003827"/>
    </source>
</evidence>
<dbReference type="PROSITE" id="PS50866">
    <property type="entry name" value="GOLD"/>
    <property type="match status" value="1"/>
</dbReference>